<evidence type="ECO:0000256" key="1">
    <source>
        <dbReference type="ARBA" id="ARBA00013194"/>
    </source>
</evidence>
<dbReference type="Pfam" id="PF00160">
    <property type="entry name" value="Pro_isomerase"/>
    <property type="match status" value="1"/>
</dbReference>
<feature type="signal peptide" evidence="4">
    <location>
        <begin position="1"/>
        <end position="19"/>
    </location>
</feature>
<dbReference type="Gene3D" id="2.40.100.10">
    <property type="entry name" value="Cyclophilin-like"/>
    <property type="match status" value="1"/>
</dbReference>
<dbReference type="InterPro" id="IPR044666">
    <property type="entry name" value="Cyclophilin_A-like"/>
</dbReference>
<dbReference type="GO" id="GO:0003755">
    <property type="term" value="F:peptidyl-prolyl cis-trans isomerase activity"/>
    <property type="evidence" value="ECO:0007669"/>
    <property type="project" value="UniProtKB-KW"/>
</dbReference>
<sequence length="192" mass="22334">MRILLLLFILSLSACQSNWNLDPVHVKESLEKDVHQWTEKKVLVSTRLGDFEMELDARTPLHRMNFIRLVKLGYYEDRYFYRIIYVTGIQGGGEYMDRLNYLIPAEYIDDLKPVRGSLAMARYDEGNPEQASSPSEFFIVTDTEQAARFYKKYVVFGKVTKGMEVVDAIFKAKSYDEKPVIPVKFDIKVLPE</sequence>
<evidence type="ECO:0000256" key="2">
    <source>
        <dbReference type="ARBA" id="ARBA00023110"/>
    </source>
</evidence>
<dbReference type="PANTHER" id="PTHR45625:SF4">
    <property type="entry name" value="PEPTIDYLPROLYL ISOMERASE DOMAIN AND WD REPEAT-CONTAINING PROTEIN 1"/>
    <property type="match status" value="1"/>
</dbReference>
<reference evidence="6 7" key="1">
    <citation type="submission" date="2019-01" db="EMBL/GenBank/DDBJ databases">
        <title>Cytophagaceae bacterium strain CAR-16.</title>
        <authorList>
            <person name="Chen W.-M."/>
        </authorList>
    </citation>
    <scope>NUCLEOTIDE SEQUENCE [LARGE SCALE GENOMIC DNA]</scope>
    <source>
        <strain evidence="6 7">CAR-16</strain>
    </source>
</reference>
<keyword evidence="3 6" id="KW-0413">Isomerase</keyword>
<dbReference type="EMBL" id="SDHY01000003">
    <property type="protein sequence ID" value="RXK49871.1"/>
    <property type="molecule type" value="Genomic_DNA"/>
</dbReference>
<evidence type="ECO:0000313" key="6">
    <source>
        <dbReference type="EMBL" id="RXK49871.1"/>
    </source>
</evidence>
<dbReference type="InterPro" id="IPR002130">
    <property type="entry name" value="Cyclophilin-type_PPIase_dom"/>
</dbReference>
<dbReference type="AlphaFoldDB" id="A0A4Q1C0E6"/>
<evidence type="ECO:0000256" key="4">
    <source>
        <dbReference type="SAM" id="SignalP"/>
    </source>
</evidence>
<feature type="domain" description="PPIase cyclophilin-type" evidence="5">
    <location>
        <begin position="48"/>
        <end position="183"/>
    </location>
</feature>
<accession>A0A4Q1C0E6</accession>
<dbReference type="InterPro" id="IPR029000">
    <property type="entry name" value="Cyclophilin-like_dom_sf"/>
</dbReference>
<dbReference type="PROSITE" id="PS50072">
    <property type="entry name" value="CSA_PPIASE_2"/>
    <property type="match status" value="1"/>
</dbReference>
<dbReference type="Proteomes" id="UP000289455">
    <property type="component" value="Unassembled WGS sequence"/>
</dbReference>
<dbReference type="OrthoDB" id="9807797at2"/>
<name>A0A4Q1C0E6_9BACT</name>
<comment type="caution">
    <text evidence="6">The sequence shown here is derived from an EMBL/GenBank/DDBJ whole genome shotgun (WGS) entry which is preliminary data.</text>
</comment>
<dbReference type="PROSITE" id="PS51257">
    <property type="entry name" value="PROKAR_LIPOPROTEIN"/>
    <property type="match status" value="1"/>
</dbReference>
<organism evidence="6 7">
    <name type="scientific">Aquirufa rosea</name>
    <dbReference type="NCBI Taxonomy" id="2509241"/>
    <lineage>
        <taxon>Bacteria</taxon>
        <taxon>Pseudomonadati</taxon>
        <taxon>Bacteroidota</taxon>
        <taxon>Cytophagia</taxon>
        <taxon>Cytophagales</taxon>
        <taxon>Flectobacillaceae</taxon>
        <taxon>Aquirufa</taxon>
    </lineage>
</organism>
<feature type="chain" id="PRO_5020402916" description="peptidylprolyl isomerase" evidence="4">
    <location>
        <begin position="20"/>
        <end position="192"/>
    </location>
</feature>
<dbReference type="EC" id="5.2.1.8" evidence="1"/>
<keyword evidence="2" id="KW-0697">Rotamase</keyword>
<dbReference type="PANTHER" id="PTHR45625">
    <property type="entry name" value="PEPTIDYL-PROLYL CIS-TRANS ISOMERASE-RELATED"/>
    <property type="match status" value="1"/>
</dbReference>
<evidence type="ECO:0000259" key="5">
    <source>
        <dbReference type="PROSITE" id="PS50072"/>
    </source>
</evidence>
<proteinExistence type="predicted"/>
<keyword evidence="7" id="KW-1185">Reference proteome</keyword>
<dbReference type="RefSeq" id="WP_129026968.1">
    <property type="nucleotide sequence ID" value="NZ_SDHY01000003.1"/>
</dbReference>
<dbReference type="SUPFAM" id="SSF50891">
    <property type="entry name" value="Cyclophilin-like"/>
    <property type="match status" value="1"/>
</dbReference>
<protein>
    <recommendedName>
        <fullName evidence="1">peptidylprolyl isomerase</fullName>
        <ecNumber evidence="1">5.2.1.8</ecNumber>
    </recommendedName>
</protein>
<evidence type="ECO:0000313" key="7">
    <source>
        <dbReference type="Proteomes" id="UP000289455"/>
    </source>
</evidence>
<gene>
    <name evidence="6" type="ORF">ESB04_06780</name>
</gene>
<keyword evidence="4" id="KW-0732">Signal</keyword>
<evidence type="ECO:0000256" key="3">
    <source>
        <dbReference type="ARBA" id="ARBA00023235"/>
    </source>
</evidence>